<feature type="region of interest" description="Disordered" evidence="1">
    <location>
        <begin position="332"/>
        <end position="377"/>
    </location>
</feature>
<organism evidence="2 3">
    <name type="scientific">Cercophora newfieldiana</name>
    <dbReference type="NCBI Taxonomy" id="92897"/>
    <lineage>
        <taxon>Eukaryota</taxon>
        <taxon>Fungi</taxon>
        <taxon>Dikarya</taxon>
        <taxon>Ascomycota</taxon>
        <taxon>Pezizomycotina</taxon>
        <taxon>Sordariomycetes</taxon>
        <taxon>Sordariomycetidae</taxon>
        <taxon>Sordariales</taxon>
        <taxon>Lasiosphaeriaceae</taxon>
        <taxon>Cercophora</taxon>
    </lineage>
</organism>
<feature type="compositionally biased region" description="Acidic residues" evidence="1">
    <location>
        <begin position="340"/>
        <end position="351"/>
    </location>
</feature>
<evidence type="ECO:0000313" key="3">
    <source>
        <dbReference type="Proteomes" id="UP001174936"/>
    </source>
</evidence>
<dbReference type="Proteomes" id="UP001174936">
    <property type="component" value="Unassembled WGS sequence"/>
</dbReference>
<accession>A0AA40CNR0</accession>
<comment type="caution">
    <text evidence="2">The sequence shown here is derived from an EMBL/GenBank/DDBJ whole genome shotgun (WGS) entry which is preliminary data.</text>
</comment>
<sequence length="554" mass="64555">MSFKSLTKELITTIHDLIVHPYGHFDYPPVQEQGHASLACISREWQSVVEAHNFRRITIRHQSDLVETAQIITPARAKLVSELNVNIQLDAYDEEARRRVETEEEQQKNSEVFTKGVRDLFEIVKDWDREGYHGLDLRLFVWSPSDIDRLEAEEQEALVKRLAFSPVRRYERSLIRYLDDPEELPALERVSWFKLQEGLSRGIQGRNTYRTVDPETAGLLVEKCRRSLDYLSLNLMDWPRGAVEERKRRRKVFAGVLDKLPPRVSNLSVVYWGSAPRDEEYDPPNLLDEGEEEDALSISLRRCYMRSKPTHFSVSMTILGVEFYRPPTRADKGFYRRESDEDDDGEEEESDDKDKEDRDSDYDEFWGRDGGCSDDDGRPCSELTDLVADWPKVNPDGRWLYRRPDEEGAWEEWDYRHRDALASNDAGGILPADPDPELDHPAYANKYRFRLEGDPELFTPLMMNMARLMRRMPALSILEWRDVDQSQDRARQIEWCTNFNEGGGDLTFHGFGQYDDDGDLIETEEPPIDGEVIELFREMLSARKPEGEVIIEFQ</sequence>
<gene>
    <name evidence="2" type="ORF">B0T16DRAFT_411096</name>
</gene>
<evidence type="ECO:0000313" key="2">
    <source>
        <dbReference type="EMBL" id="KAK0645380.1"/>
    </source>
</evidence>
<protein>
    <recommendedName>
        <fullName evidence="4">F-box domain-containing protein</fullName>
    </recommendedName>
</protein>
<reference evidence="2" key="1">
    <citation type="submission" date="2023-06" db="EMBL/GenBank/DDBJ databases">
        <title>Genome-scale phylogeny and comparative genomics of the fungal order Sordariales.</title>
        <authorList>
            <consortium name="Lawrence Berkeley National Laboratory"/>
            <person name="Hensen N."/>
            <person name="Bonometti L."/>
            <person name="Westerberg I."/>
            <person name="Brannstrom I.O."/>
            <person name="Guillou S."/>
            <person name="Cros-Aarteil S."/>
            <person name="Calhoun S."/>
            <person name="Haridas S."/>
            <person name="Kuo A."/>
            <person name="Mondo S."/>
            <person name="Pangilinan J."/>
            <person name="Riley R."/>
            <person name="Labutti K."/>
            <person name="Andreopoulos B."/>
            <person name="Lipzen A."/>
            <person name="Chen C."/>
            <person name="Yanf M."/>
            <person name="Daum C."/>
            <person name="Ng V."/>
            <person name="Clum A."/>
            <person name="Steindorff A."/>
            <person name="Ohm R."/>
            <person name="Martin F."/>
            <person name="Silar P."/>
            <person name="Natvig D."/>
            <person name="Lalanne C."/>
            <person name="Gautier V."/>
            <person name="Ament-Velasquez S.L."/>
            <person name="Kruys A."/>
            <person name="Hutchinson M.I."/>
            <person name="Powell A.J."/>
            <person name="Barry K."/>
            <person name="Miller A.N."/>
            <person name="Grigoriev I.V."/>
            <person name="Debuchy R."/>
            <person name="Gladieux P."/>
            <person name="Thoren M.H."/>
            <person name="Johannesson H."/>
        </authorList>
    </citation>
    <scope>NUCLEOTIDE SEQUENCE</scope>
    <source>
        <strain evidence="2">SMH2532-1</strain>
    </source>
</reference>
<proteinExistence type="predicted"/>
<dbReference type="EMBL" id="JAULSV010000004">
    <property type="protein sequence ID" value="KAK0645380.1"/>
    <property type="molecule type" value="Genomic_DNA"/>
</dbReference>
<evidence type="ECO:0000256" key="1">
    <source>
        <dbReference type="SAM" id="MobiDB-lite"/>
    </source>
</evidence>
<keyword evidence="3" id="KW-1185">Reference proteome</keyword>
<name>A0AA40CNR0_9PEZI</name>
<dbReference type="AlphaFoldDB" id="A0AA40CNR0"/>
<evidence type="ECO:0008006" key="4">
    <source>
        <dbReference type="Google" id="ProtNLM"/>
    </source>
</evidence>